<gene>
    <name evidence="3" type="ORF">NA56DRAFT_710962</name>
</gene>
<dbReference type="OrthoDB" id="3473305at2759"/>
<reference evidence="3 4" key="1">
    <citation type="submission" date="2016-05" db="EMBL/GenBank/DDBJ databases">
        <title>A degradative enzymes factory behind the ericoid mycorrhizal symbiosis.</title>
        <authorList>
            <consortium name="DOE Joint Genome Institute"/>
            <person name="Martino E."/>
            <person name="Morin E."/>
            <person name="Grelet G."/>
            <person name="Kuo A."/>
            <person name="Kohler A."/>
            <person name="Daghino S."/>
            <person name="Barry K."/>
            <person name="Choi C."/>
            <person name="Cichocki N."/>
            <person name="Clum A."/>
            <person name="Copeland A."/>
            <person name="Hainaut M."/>
            <person name="Haridas S."/>
            <person name="Labutti K."/>
            <person name="Lindquist E."/>
            <person name="Lipzen A."/>
            <person name="Khouja H.-R."/>
            <person name="Murat C."/>
            <person name="Ohm R."/>
            <person name="Olson A."/>
            <person name="Spatafora J."/>
            <person name="Veneault-Fourrey C."/>
            <person name="Henrissat B."/>
            <person name="Grigoriev I."/>
            <person name="Martin F."/>
            <person name="Perotto S."/>
        </authorList>
    </citation>
    <scope>NUCLEOTIDE SEQUENCE [LARGE SCALE GENOMIC DNA]</scope>
    <source>
        <strain evidence="3 4">UAMH 7357</strain>
    </source>
</reference>
<evidence type="ECO:0000313" key="3">
    <source>
        <dbReference type="EMBL" id="PMD14387.1"/>
    </source>
</evidence>
<dbReference type="Pfam" id="PF20150">
    <property type="entry name" value="2EXR"/>
    <property type="match status" value="1"/>
</dbReference>
<dbReference type="EMBL" id="KZ613522">
    <property type="protein sequence ID" value="PMD14387.1"/>
    <property type="molecule type" value="Genomic_DNA"/>
</dbReference>
<accession>A0A2J6PK51</accession>
<evidence type="ECO:0000256" key="1">
    <source>
        <dbReference type="SAM" id="MobiDB-lite"/>
    </source>
</evidence>
<proteinExistence type="predicted"/>
<name>A0A2J6PK51_9HELO</name>
<dbReference type="InterPro" id="IPR045518">
    <property type="entry name" value="2EXR"/>
</dbReference>
<protein>
    <recommendedName>
        <fullName evidence="2">2EXR domain-containing protein</fullName>
    </recommendedName>
</protein>
<organism evidence="3 4">
    <name type="scientific">Hyaloscypha hepaticicola</name>
    <dbReference type="NCBI Taxonomy" id="2082293"/>
    <lineage>
        <taxon>Eukaryota</taxon>
        <taxon>Fungi</taxon>
        <taxon>Dikarya</taxon>
        <taxon>Ascomycota</taxon>
        <taxon>Pezizomycotina</taxon>
        <taxon>Leotiomycetes</taxon>
        <taxon>Helotiales</taxon>
        <taxon>Hyaloscyphaceae</taxon>
        <taxon>Hyaloscypha</taxon>
    </lineage>
</organism>
<evidence type="ECO:0000313" key="4">
    <source>
        <dbReference type="Proteomes" id="UP000235672"/>
    </source>
</evidence>
<dbReference type="PANTHER" id="PTHR35910:SF6">
    <property type="entry name" value="2EXR DOMAIN-CONTAINING PROTEIN"/>
    <property type="match status" value="1"/>
</dbReference>
<dbReference type="Proteomes" id="UP000235672">
    <property type="component" value="Unassembled WGS sequence"/>
</dbReference>
<feature type="domain" description="2EXR" evidence="2">
    <location>
        <begin position="26"/>
        <end position="109"/>
    </location>
</feature>
<sequence length="274" mass="31327">MCLTNHTSPTPDPPNNTANKSSTPTFHPFPHLPPELRFKIWSTYHALTGPRKLHFSYRHRSGNTYQPPRALEGNSSSHGFSSPRHEIPTLLHVCSESRSFALAVYSLVWLVPQSEALCGRGVRNALEEVGYEDVMRGREVRRGIFWDKKKDVMCIDEYWLDDNLRACLWGGRFDVKFPGVRWVVFEEGTTVGFVQDRAVGWGGVEVCFLVRGGRGVGSEMGKREERKSWERRFGCRDGEGEEEGGGMERGEMPELRIVESWTDVLEFLHRRGVW</sequence>
<evidence type="ECO:0000259" key="2">
    <source>
        <dbReference type="Pfam" id="PF20150"/>
    </source>
</evidence>
<keyword evidence="4" id="KW-1185">Reference proteome</keyword>
<feature type="compositionally biased region" description="Polar residues" evidence="1">
    <location>
        <begin position="1"/>
        <end position="22"/>
    </location>
</feature>
<dbReference type="PANTHER" id="PTHR35910">
    <property type="entry name" value="2EXR DOMAIN-CONTAINING PROTEIN"/>
    <property type="match status" value="1"/>
</dbReference>
<dbReference type="AlphaFoldDB" id="A0A2J6PK51"/>
<feature type="region of interest" description="Disordered" evidence="1">
    <location>
        <begin position="1"/>
        <end position="26"/>
    </location>
</feature>